<gene>
    <name evidence="1" type="ORF">H6F99_08160</name>
</gene>
<comment type="caution">
    <text evidence="1">The sequence shown here is derived from an EMBL/GenBank/DDBJ whole genome shotgun (WGS) entry which is preliminary data.</text>
</comment>
<name>A0ABR8BV17_APHFL</name>
<reference evidence="1 2" key="1">
    <citation type="journal article" date="2020" name="ISME J.">
        <title>Comparative genomics reveals insights into cyanobacterial evolution and habitat adaptation.</title>
        <authorList>
            <person name="Chen M.Y."/>
            <person name="Teng W.K."/>
            <person name="Zhao L."/>
            <person name="Hu C.X."/>
            <person name="Zhou Y.K."/>
            <person name="Han B.P."/>
            <person name="Song L.R."/>
            <person name="Shu W.S."/>
        </authorList>
    </citation>
    <scope>NUCLEOTIDE SEQUENCE [LARGE SCALE GENOMIC DNA]</scope>
    <source>
        <strain evidence="1 2">FACHB-1040</strain>
    </source>
</reference>
<dbReference type="Proteomes" id="UP000606721">
    <property type="component" value="Unassembled WGS sequence"/>
</dbReference>
<sequence length="237" mass="26954">MDTILHLEHQGKTARLSLQSLPRRRPKPVIQQKTQVGAITPYKLINGINAMIDPFQAQPSDFIALDPELKLEGAGQILETEMISTAYYNSSNCLDGLKPVTDFKFVDIIYDQQGQEKERRPHLIRKSNLNDHLPIKTGKRLPITQAFTDFVFRYTYQIVHEDSVTMEFLFNIAQELHQNQEVAVVGAGTKGNQPLVIREKGSPYRGFLYGEIGQGENEGKYKLLLLLSDRELKIVDE</sequence>
<dbReference type="EMBL" id="JACJQT010000016">
    <property type="protein sequence ID" value="MBD2278276.1"/>
    <property type="molecule type" value="Genomic_DNA"/>
</dbReference>
<accession>A0ABR8BV17</accession>
<organism evidence="1 2">
    <name type="scientific">Aphanizomenon flos-aquae FACHB-1040</name>
    <dbReference type="NCBI Taxonomy" id="2692887"/>
    <lineage>
        <taxon>Bacteria</taxon>
        <taxon>Bacillati</taxon>
        <taxon>Cyanobacteriota</taxon>
        <taxon>Cyanophyceae</taxon>
        <taxon>Nostocales</taxon>
        <taxon>Aphanizomenonaceae</taxon>
        <taxon>Aphanizomenon</taxon>
    </lineage>
</organism>
<keyword evidence="2" id="KW-1185">Reference proteome</keyword>
<evidence type="ECO:0000313" key="2">
    <source>
        <dbReference type="Proteomes" id="UP000606721"/>
    </source>
</evidence>
<protein>
    <submittedName>
        <fullName evidence="1">Uncharacterized protein</fullName>
    </submittedName>
</protein>
<dbReference type="RefSeq" id="WP_168634728.1">
    <property type="nucleotide sequence ID" value="NZ_JACJQT010000016.1"/>
</dbReference>
<proteinExistence type="predicted"/>
<evidence type="ECO:0000313" key="1">
    <source>
        <dbReference type="EMBL" id="MBD2278276.1"/>
    </source>
</evidence>